<accession>A0ABU5MWA7</accession>
<proteinExistence type="predicted"/>
<gene>
    <name evidence="2" type="ORF">P9H32_07630</name>
</gene>
<keyword evidence="3" id="KW-1185">Reference proteome</keyword>
<evidence type="ECO:0000256" key="1">
    <source>
        <dbReference type="SAM" id="Coils"/>
    </source>
</evidence>
<dbReference type="EMBL" id="JARVCO010000010">
    <property type="protein sequence ID" value="MDZ8118495.1"/>
    <property type="molecule type" value="Genomic_DNA"/>
</dbReference>
<organism evidence="2 3">
    <name type="scientific">Pontiella agarivorans</name>
    <dbReference type="NCBI Taxonomy" id="3038953"/>
    <lineage>
        <taxon>Bacteria</taxon>
        <taxon>Pseudomonadati</taxon>
        <taxon>Kiritimatiellota</taxon>
        <taxon>Kiritimatiellia</taxon>
        <taxon>Kiritimatiellales</taxon>
        <taxon>Pontiellaceae</taxon>
        <taxon>Pontiella</taxon>
    </lineage>
</organism>
<dbReference type="Proteomes" id="UP001290861">
    <property type="component" value="Unassembled WGS sequence"/>
</dbReference>
<comment type="caution">
    <text evidence="2">The sequence shown here is derived from an EMBL/GenBank/DDBJ whole genome shotgun (WGS) entry which is preliminary data.</text>
</comment>
<evidence type="ECO:0000313" key="3">
    <source>
        <dbReference type="Proteomes" id="UP001290861"/>
    </source>
</evidence>
<feature type="coiled-coil region" evidence="1">
    <location>
        <begin position="64"/>
        <end position="120"/>
    </location>
</feature>
<name>A0ABU5MWA7_9BACT</name>
<protein>
    <submittedName>
        <fullName evidence="2">Uncharacterized protein</fullName>
    </submittedName>
</protein>
<sequence>MKKIIITISALICLNGCSMISSSPSQKPFEIPQEEYNSLSEKQRSFYDSLTPSQKNDLERERRMAGYKNQIRSLDSQIKQLEVSLKRTEKENIMSIIVDIDMLKKERMTAQKSLDELNQAH</sequence>
<evidence type="ECO:0000313" key="2">
    <source>
        <dbReference type="EMBL" id="MDZ8118495.1"/>
    </source>
</evidence>
<reference evidence="2 3" key="1">
    <citation type="journal article" date="2024" name="Appl. Environ. Microbiol.">
        <title>Pontiella agarivorans sp. nov., a novel marine anaerobic bacterium capable of degrading macroalgal polysaccharides and fixing nitrogen.</title>
        <authorList>
            <person name="Liu N."/>
            <person name="Kivenson V."/>
            <person name="Peng X."/>
            <person name="Cui Z."/>
            <person name="Lankiewicz T.S."/>
            <person name="Gosselin K.M."/>
            <person name="English C.J."/>
            <person name="Blair E.M."/>
            <person name="O'Malley M.A."/>
            <person name="Valentine D.L."/>
        </authorList>
    </citation>
    <scope>NUCLEOTIDE SEQUENCE [LARGE SCALE GENOMIC DNA]</scope>
    <source>
        <strain evidence="2 3">NLcol2</strain>
    </source>
</reference>
<dbReference type="RefSeq" id="WP_322608294.1">
    <property type="nucleotide sequence ID" value="NZ_JARVCO010000010.1"/>
</dbReference>
<keyword evidence="1" id="KW-0175">Coiled coil</keyword>